<dbReference type="PROSITE" id="PS50893">
    <property type="entry name" value="ABC_TRANSPORTER_2"/>
    <property type="match status" value="1"/>
</dbReference>
<evidence type="ECO:0000256" key="1">
    <source>
        <dbReference type="ARBA" id="ARBA00022448"/>
    </source>
</evidence>
<evidence type="ECO:0000313" key="6">
    <source>
        <dbReference type="Proteomes" id="UP000830401"/>
    </source>
</evidence>
<dbReference type="InterPro" id="IPR027417">
    <property type="entry name" value="P-loop_NTPase"/>
</dbReference>
<accession>A0ABY4G4A4</accession>
<proteinExistence type="predicted"/>
<dbReference type="CDD" id="cd03230">
    <property type="entry name" value="ABC_DR_subfamily_A"/>
    <property type="match status" value="1"/>
</dbReference>
<feature type="domain" description="ABC transporter" evidence="4">
    <location>
        <begin position="2"/>
        <end position="227"/>
    </location>
</feature>
<dbReference type="PANTHER" id="PTHR42939:SF1">
    <property type="entry name" value="ABC TRANSPORTER ATP-BINDING PROTEIN ALBC-RELATED"/>
    <property type="match status" value="1"/>
</dbReference>
<evidence type="ECO:0000256" key="2">
    <source>
        <dbReference type="ARBA" id="ARBA00022741"/>
    </source>
</evidence>
<dbReference type="Pfam" id="PF00005">
    <property type="entry name" value="ABC_tran"/>
    <property type="match status" value="1"/>
</dbReference>
<dbReference type="SUPFAM" id="SSF52540">
    <property type="entry name" value="P-loop containing nucleoside triphosphate hydrolases"/>
    <property type="match status" value="1"/>
</dbReference>
<dbReference type="Proteomes" id="UP000830401">
    <property type="component" value="Chromosome"/>
</dbReference>
<keyword evidence="3 5" id="KW-0067">ATP-binding</keyword>
<dbReference type="GO" id="GO:0005524">
    <property type="term" value="F:ATP binding"/>
    <property type="evidence" value="ECO:0007669"/>
    <property type="project" value="UniProtKB-KW"/>
</dbReference>
<sequence length="284" mass="31415">MVTIQHLRFGYSRRTPLFEELSLSLTRGHIYGLLGKNGAGKSTLLKCMVGLAFPWSGTCTVHGQPSAERRPDMLADLFFLPEEVYVPAITFEQFVASTAPFYPRFDRDQLATYLHELEVPAQGRLQALSYGQQKKFMIAFALATNTSLLVLDEPTNGLDIPSKAQFRKIVASALGEERCIIISTHQVRDLDALIDTVVVVHDRQIVLNQSIDDLAERLRFGTARPDEAATPIYAEASIRGLQGIWPNPAGLPSRVDLELLFNALINDSAALATHLLHPSHEPAI</sequence>
<dbReference type="PANTHER" id="PTHR42939">
    <property type="entry name" value="ABC TRANSPORTER ATP-BINDING PROTEIN ALBC-RELATED"/>
    <property type="match status" value="1"/>
</dbReference>
<dbReference type="SMART" id="SM00382">
    <property type="entry name" value="AAA"/>
    <property type="match status" value="1"/>
</dbReference>
<reference evidence="5" key="1">
    <citation type="submission" date="2022-04" db="EMBL/GenBank/DDBJ databases">
        <title>Hymenobacter sp. isolated from the air.</title>
        <authorList>
            <person name="Won M."/>
            <person name="Lee C.-M."/>
            <person name="Woen H.-Y."/>
            <person name="Kwon S.-W."/>
        </authorList>
    </citation>
    <scope>NUCLEOTIDE SEQUENCE</scope>
    <source>
        <strain evidence="5">5420S-77</strain>
    </source>
</reference>
<dbReference type="InterPro" id="IPR003593">
    <property type="entry name" value="AAA+_ATPase"/>
</dbReference>
<evidence type="ECO:0000256" key="3">
    <source>
        <dbReference type="ARBA" id="ARBA00022840"/>
    </source>
</evidence>
<organism evidence="5 6">
    <name type="scientific">Hymenobacter volaticus</name>
    <dbReference type="NCBI Taxonomy" id="2932254"/>
    <lineage>
        <taxon>Bacteria</taxon>
        <taxon>Pseudomonadati</taxon>
        <taxon>Bacteroidota</taxon>
        <taxon>Cytophagia</taxon>
        <taxon>Cytophagales</taxon>
        <taxon>Hymenobacteraceae</taxon>
        <taxon>Hymenobacter</taxon>
    </lineage>
</organism>
<dbReference type="EMBL" id="CP095061">
    <property type="protein sequence ID" value="UOQ65364.1"/>
    <property type="molecule type" value="Genomic_DNA"/>
</dbReference>
<name>A0ABY4G4A4_9BACT</name>
<evidence type="ECO:0000259" key="4">
    <source>
        <dbReference type="PROSITE" id="PS50893"/>
    </source>
</evidence>
<gene>
    <name evidence="5" type="ORF">MUN86_17670</name>
</gene>
<dbReference type="Gene3D" id="3.40.50.300">
    <property type="entry name" value="P-loop containing nucleotide triphosphate hydrolases"/>
    <property type="match status" value="1"/>
</dbReference>
<keyword evidence="1" id="KW-0813">Transport</keyword>
<keyword evidence="2" id="KW-0547">Nucleotide-binding</keyword>
<protein>
    <submittedName>
        <fullName evidence="5">ABC transporter ATP-binding protein</fullName>
    </submittedName>
</protein>
<dbReference type="InterPro" id="IPR051782">
    <property type="entry name" value="ABC_Transporter_VariousFunc"/>
</dbReference>
<keyword evidence="6" id="KW-1185">Reference proteome</keyword>
<dbReference type="InterPro" id="IPR003439">
    <property type="entry name" value="ABC_transporter-like_ATP-bd"/>
</dbReference>
<dbReference type="RefSeq" id="WP_245119370.1">
    <property type="nucleotide sequence ID" value="NZ_CP095061.1"/>
</dbReference>
<evidence type="ECO:0000313" key="5">
    <source>
        <dbReference type="EMBL" id="UOQ65364.1"/>
    </source>
</evidence>